<comment type="subcellular location">
    <subcellularLocation>
        <location evidence="1">Nucleus</location>
    </subcellularLocation>
</comment>
<feature type="region of interest" description="Disordered" evidence="7">
    <location>
        <begin position="185"/>
        <end position="269"/>
    </location>
</feature>
<keyword evidence="3" id="KW-0805">Transcription regulation</keyword>
<organism evidence="9 10">
    <name type="scientific">Phytophthora boehmeriae</name>
    <dbReference type="NCBI Taxonomy" id="109152"/>
    <lineage>
        <taxon>Eukaryota</taxon>
        <taxon>Sar</taxon>
        <taxon>Stramenopiles</taxon>
        <taxon>Oomycota</taxon>
        <taxon>Peronosporomycetes</taxon>
        <taxon>Peronosporales</taxon>
        <taxon>Peronosporaceae</taxon>
        <taxon>Phytophthora</taxon>
    </lineage>
</organism>
<dbReference type="InterPro" id="IPR006751">
    <property type="entry name" value="TAFII55_prot_cons_reg"/>
</dbReference>
<evidence type="ECO:0000256" key="4">
    <source>
        <dbReference type="ARBA" id="ARBA00023163"/>
    </source>
</evidence>
<evidence type="ECO:0000256" key="1">
    <source>
        <dbReference type="ARBA" id="ARBA00004123"/>
    </source>
</evidence>
<evidence type="ECO:0000256" key="6">
    <source>
        <dbReference type="SAM" id="Coils"/>
    </source>
</evidence>
<dbReference type="AlphaFoldDB" id="A0A8T1WI42"/>
<dbReference type="Proteomes" id="UP000693981">
    <property type="component" value="Unassembled WGS sequence"/>
</dbReference>
<feature type="domain" description="TAFII55 protein conserved region" evidence="8">
    <location>
        <begin position="3"/>
        <end position="169"/>
    </location>
</feature>
<keyword evidence="4" id="KW-0804">Transcription</keyword>
<name>A0A8T1WI42_9STRA</name>
<proteinExistence type="inferred from homology"/>
<evidence type="ECO:0000259" key="8">
    <source>
        <dbReference type="SMART" id="SM01370"/>
    </source>
</evidence>
<gene>
    <name evidence="9" type="primary">TAF7</name>
    <name evidence="9" type="ORF">PHYBOEH_006215</name>
</gene>
<feature type="compositionally biased region" description="Polar residues" evidence="7">
    <location>
        <begin position="205"/>
        <end position="222"/>
    </location>
</feature>
<evidence type="ECO:0000256" key="2">
    <source>
        <dbReference type="ARBA" id="ARBA00009368"/>
    </source>
</evidence>
<reference evidence="9" key="1">
    <citation type="submission" date="2021-02" db="EMBL/GenBank/DDBJ databases">
        <authorList>
            <person name="Palmer J.M."/>
        </authorList>
    </citation>
    <scope>NUCLEOTIDE SEQUENCE</scope>
    <source>
        <strain evidence="9">SCRP23</strain>
    </source>
</reference>
<evidence type="ECO:0000256" key="7">
    <source>
        <dbReference type="SAM" id="MobiDB-lite"/>
    </source>
</evidence>
<evidence type="ECO:0000313" key="9">
    <source>
        <dbReference type="EMBL" id="KAG7392915.1"/>
    </source>
</evidence>
<keyword evidence="5" id="KW-0539">Nucleus</keyword>
<evidence type="ECO:0000256" key="3">
    <source>
        <dbReference type="ARBA" id="ARBA00023015"/>
    </source>
</evidence>
<evidence type="ECO:0000256" key="5">
    <source>
        <dbReference type="ARBA" id="ARBA00023242"/>
    </source>
</evidence>
<protein>
    <submittedName>
        <fullName evidence="9">Transcription initiation factor TFIID subunit 7</fullName>
    </submittedName>
</protein>
<dbReference type="CDD" id="cd08047">
    <property type="entry name" value="TAF7"/>
    <property type="match status" value="1"/>
</dbReference>
<accession>A0A8T1WI42</accession>
<dbReference type="PANTHER" id="PTHR12228:SF0">
    <property type="entry name" value="TATA-BOX BINDING PROTEIN ASSOCIATED FACTOR 7"/>
    <property type="match status" value="1"/>
</dbReference>
<keyword evidence="10" id="KW-1185">Reference proteome</keyword>
<dbReference type="InterPro" id="IPR037817">
    <property type="entry name" value="TAF7"/>
</dbReference>
<dbReference type="GO" id="GO:0005669">
    <property type="term" value="C:transcription factor TFIID complex"/>
    <property type="evidence" value="ECO:0007669"/>
    <property type="project" value="InterPro"/>
</dbReference>
<comment type="similarity">
    <text evidence="2">Belongs to the TAF7 family.</text>
</comment>
<dbReference type="Pfam" id="PF04658">
    <property type="entry name" value="TAFII55_N"/>
    <property type="match status" value="1"/>
</dbReference>
<sequence length="404" mass="44869">MSLMEQYLLQLPKRLAQEVRAGIANGDAANVDMISGADNKHFTLQVNGKEYPAKIAQLPCILETHKTYDDNFFYKSGEIGQIFVVTDKEEEKKTLEAQEEIPNGITPPNTNVVKRKYEKTKKTTPFPKNDVSRVEEDLVKISAGGAFEDVHEELVDFYDWMATDEQPQGIIVTDEMELIREHPEYLTLSEEPPDKKQKVLPPTAGASTVPGTASASAITTPLATDVGSEAESQGDGRASVQRSPAFAPTPSPRLSPMQLNSQTGDQDEDKEVDMLEDDILDGLETKPAEPPSQAYLTDPEYLKLMPIRDRLQKSVRDADRDISELSAKVDANSNIVVKVGASPVMCYDPTICVRLLTYIAFLLQLCLSTQNRFKQMLENARKQRNEISAELDKVQAEIVAFESS</sequence>
<evidence type="ECO:0000313" key="10">
    <source>
        <dbReference type="Proteomes" id="UP000693981"/>
    </source>
</evidence>
<dbReference type="SMART" id="SM01370">
    <property type="entry name" value="TAFII55_N"/>
    <property type="match status" value="1"/>
</dbReference>
<comment type="caution">
    <text evidence="9">The sequence shown here is derived from an EMBL/GenBank/DDBJ whole genome shotgun (WGS) entry which is preliminary data.</text>
</comment>
<feature type="coiled-coil region" evidence="6">
    <location>
        <begin position="370"/>
        <end position="404"/>
    </location>
</feature>
<dbReference type="GO" id="GO:0016251">
    <property type="term" value="F:RNA polymerase II general transcription initiation factor activity"/>
    <property type="evidence" value="ECO:0007669"/>
    <property type="project" value="TreeGrafter"/>
</dbReference>
<dbReference type="EMBL" id="JAGDFL010000328">
    <property type="protein sequence ID" value="KAG7392915.1"/>
    <property type="molecule type" value="Genomic_DNA"/>
</dbReference>
<keyword evidence="6" id="KW-0175">Coiled coil</keyword>
<dbReference type="OrthoDB" id="153872at2759"/>
<dbReference type="GO" id="GO:0051123">
    <property type="term" value="P:RNA polymerase II preinitiation complex assembly"/>
    <property type="evidence" value="ECO:0007669"/>
    <property type="project" value="TreeGrafter"/>
</dbReference>
<dbReference type="PANTHER" id="PTHR12228">
    <property type="entry name" value="TRANSCRIPTION INITIATION FACTOR TFIID 55 KD SUBUNIT-RELATED"/>
    <property type="match status" value="1"/>
</dbReference>